<name>A0ABR0BYS7_PURLI</name>
<feature type="region of interest" description="Disordered" evidence="1">
    <location>
        <begin position="744"/>
        <end position="799"/>
    </location>
</feature>
<feature type="region of interest" description="Disordered" evidence="1">
    <location>
        <begin position="600"/>
        <end position="693"/>
    </location>
</feature>
<feature type="compositionally biased region" description="Basic and acidic residues" evidence="1">
    <location>
        <begin position="9"/>
        <end position="18"/>
    </location>
</feature>
<feature type="compositionally biased region" description="Basic and acidic residues" evidence="1">
    <location>
        <begin position="539"/>
        <end position="549"/>
    </location>
</feature>
<feature type="compositionally biased region" description="Pro residues" evidence="1">
    <location>
        <begin position="679"/>
        <end position="688"/>
    </location>
</feature>
<protein>
    <submittedName>
        <fullName evidence="2">Uncharacterized protein</fullName>
    </submittedName>
</protein>
<dbReference type="EMBL" id="JAWRVI010000023">
    <property type="protein sequence ID" value="KAK4088653.1"/>
    <property type="molecule type" value="Genomic_DNA"/>
</dbReference>
<feature type="region of interest" description="Disordered" evidence="1">
    <location>
        <begin position="149"/>
        <end position="195"/>
    </location>
</feature>
<accession>A0ABR0BYS7</accession>
<feature type="region of interest" description="Disordered" evidence="1">
    <location>
        <begin position="536"/>
        <end position="561"/>
    </location>
</feature>
<feature type="compositionally biased region" description="Basic and acidic residues" evidence="1">
    <location>
        <begin position="332"/>
        <end position="341"/>
    </location>
</feature>
<feature type="compositionally biased region" description="Polar residues" evidence="1">
    <location>
        <begin position="787"/>
        <end position="796"/>
    </location>
</feature>
<feature type="compositionally biased region" description="Basic and acidic residues" evidence="1">
    <location>
        <begin position="614"/>
        <end position="632"/>
    </location>
</feature>
<evidence type="ECO:0000256" key="1">
    <source>
        <dbReference type="SAM" id="MobiDB-lite"/>
    </source>
</evidence>
<dbReference type="Proteomes" id="UP001287286">
    <property type="component" value="Unassembled WGS sequence"/>
</dbReference>
<comment type="caution">
    <text evidence="2">The sequence shown here is derived from an EMBL/GenBank/DDBJ whole genome shotgun (WGS) entry which is preliminary data.</text>
</comment>
<feature type="region of interest" description="Disordered" evidence="1">
    <location>
        <begin position="315"/>
        <end position="350"/>
    </location>
</feature>
<organism evidence="2 3">
    <name type="scientific">Purpureocillium lilacinum</name>
    <name type="common">Paecilomyces lilacinus</name>
    <dbReference type="NCBI Taxonomy" id="33203"/>
    <lineage>
        <taxon>Eukaryota</taxon>
        <taxon>Fungi</taxon>
        <taxon>Dikarya</taxon>
        <taxon>Ascomycota</taxon>
        <taxon>Pezizomycotina</taxon>
        <taxon>Sordariomycetes</taxon>
        <taxon>Hypocreomycetidae</taxon>
        <taxon>Hypocreales</taxon>
        <taxon>Ophiocordycipitaceae</taxon>
        <taxon>Purpureocillium</taxon>
    </lineage>
</organism>
<feature type="region of interest" description="Disordered" evidence="1">
    <location>
        <begin position="1"/>
        <end position="85"/>
    </location>
</feature>
<evidence type="ECO:0000313" key="2">
    <source>
        <dbReference type="EMBL" id="KAK4088653.1"/>
    </source>
</evidence>
<evidence type="ECO:0000313" key="3">
    <source>
        <dbReference type="Proteomes" id="UP001287286"/>
    </source>
</evidence>
<feature type="compositionally biased region" description="Low complexity" evidence="1">
    <location>
        <begin position="747"/>
        <end position="783"/>
    </location>
</feature>
<proteinExistence type="predicted"/>
<feature type="compositionally biased region" description="Low complexity" evidence="1">
    <location>
        <begin position="669"/>
        <end position="678"/>
    </location>
</feature>
<sequence length="936" mass="100749">MCEPCRPQRGRDGFAGDSRRRRAGCEAETDAAATPVHGEATWEREGGRRRLIPRGAGGSKTQRQHREESTYLGSHGGESVTDEGMRDRLGGSRWLVRRMMLAKKDAGERSLGIGGFFGVRPLGWAGAEPAASGQRQDLAGEAGLCWAGSWRHDSSPGQLSRTPQRGPDDSSSAAAGTGAGGLGPPPPPPRTTWAPHLTCPVGCPGGRAVWRAHASAIQGTPAQAATARKRNVPSMIYWRYRGSGTNQYHYRRSRRLVTISALRLCAPLLPEHSAAHYSTAPARQRNHRCMEHAWLIIRQHRRLLRRARARARARCPADEGPPCGKLGGSAGHIDDAPHPPKLEQPTRGGTNVPRALTTLARAPSGDWAWAAGESRWRRAGGLAGGGRWEHGQPKAAVPQAARACIPQRSKVGLPEVCGLMRLPLVAPGPPYLIITTDDRPGRLTNPTVRRLSRPCPLPPGLWRGSRPEVVRVGQYEYSTSTTAHQQAAVTKLLSLALGGHHHTLTAAHGASMPQPQPLLLLSAAAHNQFRFVMRAGSRGPDRQSPWRDAKQHRRQSLPSSSCALKRASGIGVDTGIITSGLCSIYFLPDIALTGLTLPTKVHDRGPALIPPSPLDRDRQTTRASRGELDNILERSSSLARASRHQKLRPPSSNLRTDERGRTAPEAPEAASDPVSSPAQPSPAQPSPVQPSEAVPCPRAIVIAPARFPSYPILSHDDDDDEAAPSSLLVANCTTTHHHVHTYPGISLPPMSHSHSSSRPLPLSGSAPRVIRASPSSRSRASVAQGGNKHTSSSGPEQDSWAPLLSLSLSLQRADLLASQGSQWPPSVPYLVLHWVRVPSSKPPSVLPPVASFRLPPRPTWAFLARRPRLADLTLPTRAMRQRVNFLLSTTETASGDETSTTQHHASIDPVVIIAQSQEVPIASTSGMKSFNFIIKA</sequence>
<reference evidence="2 3" key="1">
    <citation type="journal article" date="2024" name="Microbiol. Resour. Announc.">
        <title>Genome annotations for the ascomycete fungi Trichoderma harzianum, Trichoderma aggressivum, and Purpureocillium lilacinum.</title>
        <authorList>
            <person name="Beijen E.P.W."/>
            <person name="Ohm R.A."/>
        </authorList>
    </citation>
    <scope>NUCLEOTIDE SEQUENCE [LARGE SCALE GENOMIC DNA]</scope>
    <source>
        <strain evidence="2 3">CBS 150709</strain>
    </source>
</reference>
<keyword evidence="3" id="KW-1185">Reference proteome</keyword>
<gene>
    <name evidence="2" type="ORF">Purlil1_6864</name>
</gene>